<comment type="caution">
    <text evidence="1">The sequence shown here is derived from an EMBL/GenBank/DDBJ whole genome shotgun (WGS) entry which is preliminary data.</text>
</comment>
<dbReference type="Proteomes" id="UP001160148">
    <property type="component" value="Unassembled WGS sequence"/>
</dbReference>
<dbReference type="EMBL" id="CARXXK010000002">
    <property type="protein sequence ID" value="CAI6353549.1"/>
    <property type="molecule type" value="Genomic_DNA"/>
</dbReference>
<evidence type="ECO:0000313" key="1">
    <source>
        <dbReference type="EMBL" id="CAI6353549.1"/>
    </source>
</evidence>
<gene>
    <name evidence="1" type="ORF">MEUPH1_LOCUS9659</name>
</gene>
<protein>
    <submittedName>
        <fullName evidence="1">Uncharacterized protein</fullName>
    </submittedName>
</protein>
<organism evidence="1 2">
    <name type="scientific">Macrosiphum euphorbiae</name>
    <name type="common">potato aphid</name>
    <dbReference type="NCBI Taxonomy" id="13131"/>
    <lineage>
        <taxon>Eukaryota</taxon>
        <taxon>Metazoa</taxon>
        <taxon>Ecdysozoa</taxon>
        <taxon>Arthropoda</taxon>
        <taxon>Hexapoda</taxon>
        <taxon>Insecta</taxon>
        <taxon>Pterygota</taxon>
        <taxon>Neoptera</taxon>
        <taxon>Paraneoptera</taxon>
        <taxon>Hemiptera</taxon>
        <taxon>Sternorrhyncha</taxon>
        <taxon>Aphidomorpha</taxon>
        <taxon>Aphidoidea</taxon>
        <taxon>Aphididae</taxon>
        <taxon>Macrosiphini</taxon>
        <taxon>Macrosiphum</taxon>
    </lineage>
</organism>
<proteinExistence type="predicted"/>
<sequence>MRSRLSIPTLPTNLKKHIEDSLGIKDTVQLQPQETEGGTSINKRKIFTFYIYKKRRMTKTQCATYKKHICGEHQIVTCPICNAK</sequence>
<accession>A0AAV0WCB4</accession>
<keyword evidence="2" id="KW-1185">Reference proteome</keyword>
<name>A0AAV0WCB4_9HEMI</name>
<reference evidence="1 2" key="1">
    <citation type="submission" date="2023-01" db="EMBL/GenBank/DDBJ databases">
        <authorList>
            <person name="Whitehead M."/>
        </authorList>
    </citation>
    <scope>NUCLEOTIDE SEQUENCE [LARGE SCALE GENOMIC DNA]</scope>
</reference>
<evidence type="ECO:0000313" key="2">
    <source>
        <dbReference type="Proteomes" id="UP001160148"/>
    </source>
</evidence>
<dbReference type="AlphaFoldDB" id="A0AAV0WCB4"/>